<dbReference type="AlphaFoldDB" id="A0A7S3ZK83"/>
<dbReference type="OrthoDB" id="38118at2759"/>
<dbReference type="InterPro" id="IPR040079">
    <property type="entry name" value="Glutathione_S-Trfase"/>
</dbReference>
<dbReference type="Proteomes" id="UP000789595">
    <property type="component" value="Unassembled WGS sequence"/>
</dbReference>
<evidence type="ECO:0000256" key="1">
    <source>
        <dbReference type="ARBA" id="ARBA00011738"/>
    </source>
</evidence>
<protein>
    <recommendedName>
        <fullName evidence="8">Glutathione transferase</fullName>
    </recommendedName>
</protein>
<dbReference type="Gene3D" id="1.20.1050.10">
    <property type="match status" value="1"/>
</dbReference>
<evidence type="ECO:0000259" key="3">
    <source>
        <dbReference type="PROSITE" id="PS50404"/>
    </source>
</evidence>
<dbReference type="InterPro" id="IPR036249">
    <property type="entry name" value="Thioredoxin-like_sf"/>
</dbReference>
<reference evidence="6" key="2">
    <citation type="submission" date="2021-11" db="EMBL/GenBank/DDBJ databases">
        <authorList>
            <consortium name="Genoscope - CEA"/>
            <person name="William W."/>
        </authorList>
    </citation>
    <scope>NUCLEOTIDE SEQUENCE</scope>
</reference>
<dbReference type="InterPro" id="IPR004045">
    <property type="entry name" value="Glutathione_S-Trfase_N"/>
</dbReference>
<dbReference type="InterPro" id="IPR010987">
    <property type="entry name" value="Glutathione-S-Trfase_C-like"/>
</dbReference>
<dbReference type="SFLD" id="SFLDS00019">
    <property type="entry name" value="Glutathione_Transferase_(cytos"/>
    <property type="match status" value="1"/>
</dbReference>
<dbReference type="Gene3D" id="3.40.30.10">
    <property type="entry name" value="Glutaredoxin"/>
    <property type="match status" value="1"/>
</dbReference>
<dbReference type="InterPro" id="IPR004046">
    <property type="entry name" value="GST_C"/>
</dbReference>
<evidence type="ECO:0008006" key="8">
    <source>
        <dbReference type="Google" id="ProtNLM"/>
    </source>
</evidence>
<dbReference type="PROSITE" id="PS50405">
    <property type="entry name" value="GST_CTER"/>
    <property type="match status" value="1"/>
</dbReference>
<sequence length="260" mass="27519">MGSGASHESATAALAAGVSEADIAAHLASLEKKPVTVFYNPGSSNSLSCAIMGSSIGCAELKVIQLTGEQKGPEFVAVNPYGQVPGMSDESNGLNLGESTAILRYLAQQYKPSLYPGSIAERARIEMAIAQFKEFVYEPWHLGKDSSNGYVGVSYCVLGDVMGIPMWPYPSDQPAANAGFVDALNKWAGLYLQGTFVCGDALTIADYCAVAILYVAVSPKVKEKTGFEAPERITKYVTDFLAAEPAAAELFGQAFTGLLY</sequence>
<dbReference type="SUPFAM" id="SSF47616">
    <property type="entry name" value="GST C-terminal domain-like"/>
    <property type="match status" value="1"/>
</dbReference>
<dbReference type="GO" id="GO:0004364">
    <property type="term" value="F:glutathione transferase activity"/>
    <property type="evidence" value="ECO:0007669"/>
    <property type="project" value="TreeGrafter"/>
</dbReference>
<reference evidence="5" key="1">
    <citation type="submission" date="2021-01" db="EMBL/GenBank/DDBJ databases">
        <authorList>
            <person name="Corre E."/>
            <person name="Pelletier E."/>
            <person name="Niang G."/>
            <person name="Scheremetjew M."/>
            <person name="Finn R."/>
            <person name="Kale V."/>
            <person name="Holt S."/>
            <person name="Cochrane G."/>
            <person name="Meng A."/>
            <person name="Brown T."/>
            <person name="Cohen L."/>
        </authorList>
    </citation>
    <scope>NUCLEOTIDE SEQUENCE</scope>
    <source>
        <strain evidence="5">CCMP1756</strain>
    </source>
</reference>
<dbReference type="PANTHER" id="PTHR43969:SF9">
    <property type="entry name" value="GLUTATHIONE S TRANSFERASE D10, ISOFORM A-RELATED"/>
    <property type="match status" value="1"/>
</dbReference>
<keyword evidence="7" id="KW-1185">Reference proteome</keyword>
<dbReference type="PANTHER" id="PTHR43969">
    <property type="entry name" value="GLUTATHIONE S TRANSFERASE D10, ISOFORM A-RELATED"/>
    <property type="match status" value="1"/>
</dbReference>
<dbReference type="PROSITE" id="PS50404">
    <property type="entry name" value="GST_NTER"/>
    <property type="match status" value="1"/>
</dbReference>
<evidence type="ECO:0000313" key="6">
    <source>
        <dbReference type="EMBL" id="CAH0365962.1"/>
    </source>
</evidence>
<proteinExistence type="inferred from homology"/>
<dbReference type="SUPFAM" id="SSF52833">
    <property type="entry name" value="Thioredoxin-like"/>
    <property type="match status" value="1"/>
</dbReference>
<name>A0A7S3ZK83_9STRA</name>
<organism evidence="5">
    <name type="scientific">Pelagomonas calceolata</name>
    <dbReference type="NCBI Taxonomy" id="35677"/>
    <lineage>
        <taxon>Eukaryota</taxon>
        <taxon>Sar</taxon>
        <taxon>Stramenopiles</taxon>
        <taxon>Ochrophyta</taxon>
        <taxon>Pelagophyceae</taxon>
        <taxon>Pelagomonadales</taxon>
        <taxon>Pelagomonadaceae</taxon>
        <taxon>Pelagomonas</taxon>
    </lineage>
</organism>
<feature type="domain" description="GST N-terminal" evidence="3">
    <location>
        <begin position="33"/>
        <end position="114"/>
    </location>
</feature>
<dbReference type="CDD" id="cd00299">
    <property type="entry name" value="GST_C_family"/>
    <property type="match status" value="1"/>
</dbReference>
<evidence type="ECO:0000256" key="2">
    <source>
        <dbReference type="RuleBase" id="RU003494"/>
    </source>
</evidence>
<evidence type="ECO:0000313" key="5">
    <source>
        <dbReference type="EMBL" id="CAE0685682.1"/>
    </source>
</evidence>
<gene>
    <name evidence="5" type="ORF">PCAL00307_LOCUS1116</name>
    <name evidence="6" type="ORF">PECAL_1P24270</name>
</gene>
<evidence type="ECO:0000313" key="7">
    <source>
        <dbReference type="Proteomes" id="UP000789595"/>
    </source>
</evidence>
<accession>A0A7S3ZK83</accession>
<dbReference type="InterPro" id="IPR036282">
    <property type="entry name" value="Glutathione-S-Trfase_C_sf"/>
</dbReference>
<dbReference type="EMBL" id="HBIW01001294">
    <property type="protein sequence ID" value="CAE0685682.1"/>
    <property type="molecule type" value="Transcribed_RNA"/>
</dbReference>
<comment type="subunit">
    <text evidence="1">Homodimer.</text>
</comment>
<comment type="similarity">
    <text evidence="2">Belongs to the GST superfamily.</text>
</comment>
<dbReference type="GO" id="GO:0006749">
    <property type="term" value="P:glutathione metabolic process"/>
    <property type="evidence" value="ECO:0007669"/>
    <property type="project" value="TreeGrafter"/>
</dbReference>
<feature type="domain" description="GST C-terminal" evidence="4">
    <location>
        <begin position="118"/>
        <end position="258"/>
    </location>
</feature>
<evidence type="ECO:0000259" key="4">
    <source>
        <dbReference type="PROSITE" id="PS50405"/>
    </source>
</evidence>
<dbReference type="EMBL" id="CAKKNE010000001">
    <property type="protein sequence ID" value="CAH0365962.1"/>
    <property type="molecule type" value="Genomic_DNA"/>
</dbReference>
<dbReference type="Pfam" id="PF02798">
    <property type="entry name" value="GST_N"/>
    <property type="match status" value="1"/>
</dbReference>
<dbReference type="Pfam" id="PF00043">
    <property type="entry name" value="GST_C"/>
    <property type="match status" value="1"/>
</dbReference>